<feature type="region of interest" description="Disordered" evidence="1">
    <location>
        <begin position="82"/>
        <end position="107"/>
    </location>
</feature>
<name>A0A914QPL3_9BILA</name>
<dbReference type="WBParaSite" id="PDA_v2.g5798.t1">
    <property type="protein sequence ID" value="PDA_v2.g5798.t1"/>
    <property type="gene ID" value="PDA_v2.g5798"/>
</dbReference>
<feature type="chain" id="PRO_5037219283" evidence="2">
    <location>
        <begin position="19"/>
        <end position="219"/>
    </location>
</feature>
<evidence type="ECO:0000313" key="3">
    <source>
        <dbReference type="Proteomes" id="UP000887578"/>
    </source>
</evidence>
<organism evidence="3 4">
    <name type="scientific">Panagrolaimus davidi</name>
    <dbReference type="NCBI Taxonomy" id="227884"/>
    <lineage>
        <taxon>Eukaryota</taxon>
        <taxon>Metazoa</taxon>
        <taxon>Ecdysozoa</taxon>
        <taxon>Nematoda</taxon>
        <taxon>Chromadorea</taxon>
        <taxon>Rhabditida</taxon>
        <taxon>Tylenchina</taxon>
        <taxon>Panagrolaimomorpha</taxon>
        <taxon>Panagrolaimoidea</taxon>
        <taxon>Panagrolaimidae</taxon>
        <taxon>Panagrolaimus</taxon>
    </lineage>
</organism>
<evidence type="ECO:0000313" key="4">
    <source>
        <dbReference type="WBParaSite" id="PDA_v2.g5798.t1"/>
    </source>
</evidence>
<feature type="compositionally biased region" description="Basic and acidic residues" evidence="1">
    <location>
        <begin position="82"/>
        <end position="96"/>
    </location>
</feature>
<evidence type="ECO:0000256" key="2">
    <source>
        <dbReference type="SAM" id="SignalP"/>
    </source>
</evidence>
<dbReference type="InterPro" id="IPR035126">
    <property type="entry name" value="SCVP"/>
</dbReference>
<proteinExistence type="predicted"/>
<protein>
    <submittedName>
        <fullName evidence="4">Uncharacterized protein</fullName>
    </submittedName>
</protein>
<dbReference type="AlphaFoldDB" id="A0A914QPL3"/>
<feature type="signal peptide" evidence="2">
    <location>
        <begin position="1"/>
        <end position="18"/>
    </location>
</feature>
<reference evidence="4" key="1">
    <citation type="submission" date="2022-11" db="UniProtKB">
        <authorList>
            <consortium name="WormBaseParasite"/>
        </authorList>
    </citation>
    <scope>IDENTIFICATION</scope>
</reference>
<keyword evidence="2" id="KW-0732">Signal</keyword>
<dbReference type="Proteomes" id="UP000887578">
    <property type="component" value="Unplaced"/>
</dbReference>
<dbReference type="Pfam" id="PF17619">
    <property type="entry name" value="SCVP"/>
    <property type="match status" value="1"/>
</dbReference>
<evidence type="ECO:0000256" key="1">
    <source>
        <dbReference type="SAM" id="MobiDB-lite"/>
    </source>
</evidence>
<keyword evidence="3" id="KW-1185">Reference proteome</keyword>
<accession>A0A914QPL3</accession>
<sequence length="219" mass="24289">MFDFKCLYFLIPFKVAFACQSTMPPIAPIPALGDLNLADLPSLLAAPNLLVPASALPPLPSLAPLGTTLSLTTLAEKKLTEQEQRATGKTNEEFLQKSKAYAPPPTRETCEGNKKAIVIAVSLDQYSPDTIAINLAKQHRSLRMLEVFTGKPVSRFGPYSEESLNFEGFYAYKMTFENVSDCEDAKDFTTKAVSYSRHIEKAIFQCHCENFAISKLRQK</sequence>